<dbReference type="EMBL" id="JAZDWU010000007">
    <property type="protein sequence ID" value="KAK9995602.1"/>
    <property type="molecule type" value="Genomic_DNA"/>
</dbReference>
<evidence type="ECO:0000256" key="1">
    <source>
        <dbReference type="ARBA" id="ARBA00023277"/>
    </source>
</evidence>
<accession>A0AAW2CDK4</accession>
<dbReference type="Proteomes" id="UP001459277">
    <property type="component" value="Unassembled WGS sequence"/>
</dbReference>
<dbReference type="InterPro" id="IPR008811">
    <property type="entry name" value="Glycosyl_hydrolases_36"/>
</dbReference>
<keyword evidence="3" id="KW-1185">Reference proteome</keyword>
<evidence type="ECO:0000313" key="3">
    <source>
        <dbReference type="Proteomes" id="UP001459277"/>
    </source>
</evidence>
<dbReference type="AlphaFoldDB" id="A0AAW2CDK4"/>
<keyword evidence="1" id="KW-0119">Carbohydrate metabolism</keyword>
<name>A0AAW2CDK4_9ROSI</name>
<comment type="caution">
    <text evidence="2">The sequence shown here is derived from an EMBL/GenBank/DDBJ whole genome shotgun (WGS) entry which is preliminary data.</text>
</comment>
<proteinExistence type="predicted"/>
<sequence>MTITATPSVKDGCLMVRGKVVLTGVPENVAVSQVGSGGSAFLGATSTSPSSRHVFSLGVLEQIRDATFIDIPIMEYCFTFNI</sequence>
<gene>
    <name evidence="2" type="ORF">SO802_020288</name>
</gene>
<organism evidence="2 3">
    <name type="scientific">Lithocarpus litseifolius</name>
    <dbReference type="NCBI Taxonomy" id="425828"/>
    <lineage>
        <taxon>Eukaryota</taxon>
        <taxon>Viridiplantae</taxon>
        <taxon>Streptophyta</taxon>
        <taxon>Embryophyta</taxon>
        <taxon>Tracheophyta</taxon>
        <taxon>Spermatophyta</taxon>
        <taxon>Magnoliopsida</taxon>
        <taxon>eudicotyledons</taxon>
        <taxon>Gunneridae</taxon>
        <taxon>Pentapetalae</taxon>
        <taxon>rosids</taxon>
        <taxon>fabids</taxon>
        <taxon>Fagales</taxon>
        <taxon>Fagaceae</taxon>
        <taxon>Lithocarpus</taxon>
    </lineage>
</organism>
<reference evidence="2 3" key="1">
    <citation type="submission" date="2024-01" db="EMBL/GenBank/DDBJ databases">
        <title>A telomere-to-telomere, gap-free genome of sweet tea (Lithocarpus litseifolius).</title>
        <authorList>
            <person name="Zhou J."/>
        </authorList>
    </citation>
    <scope>NUCLEOTIDE SEQUENCE [LARGE SCALE GENOMIC DNA]</scope>
    <source>
        <strain evidence="2">Zhou-2022a</strain>
        <tissue evidence="2">Leaf</tissue>
    </source>
</reference>
<evidence type="ECO:0000313" key="2">
    <source>
        <dbReference type="EMBL" id="KAK9995602.1"/>
    </source>
</evidence>
<dbReference type="Pfam" id="PF05691">
    <property type="entry name" value="Raffinose_syn"/>
    <property type="match status" value="1"/>
</dbReference>
<protein>
    <submittedName>
        <fullName evidence="2">Uncharacterized protein</fullName>
    </submittedName>
</protein>